<dbReference type="Gene3D" id="3.40.50.150">
    <property type="entry name" value="Vaccinia Virus protein VP39"/>
    <property type="match status" value="1"/>
</dbReference>
<dbReference type="Pfam" id="PF10294">
    <property type="entry name" value="Methyltransf_16"/>
    <property type="match status" value="1"/>
</dbReference>
<dbReference type="InterPro" id="IPR029063">
    <property type="entry name" value="SAM-dependent_MTases_sf"/>
</dbReference>
<name>A0AB34KF86_9PEZI</name>
<dbReference type="PANTHER" id="PTHR14614">
    <property type="entry name" value="HEPATOCELLULAR CARCINOMA-ASSOCIATED ANTIGEN"/>
    <property type="match status" value="1"/>
</dbReference>
<gene>
    <name evidence="1" type="ORF">WHR41_08657</name>
</gene>
<protein>
    <recommendedName>
        <fullName evidence="3">Diaminohydroxyphosphoribosylamino-pyrimidine deaminase</fullName>
    </recommendedName>
</protein>
<dbReference type="AlphaFoldDB" id="A0AB34KF86"/>
<accession>A0AB34KF86</accession>
<comment type="caution">
    <text evidence="1">The sequence shown here is derived from an EMBL/GenBank/DDBJ whole genome shotgun (WGS) entry which is preliminary data.</text>
</comment>
<dbReference type="RefSeq" id="XP_069225933.1">
    <property type="nucleotide sequence ID" value="XM_069377261.1"/>
</dbReference>
<dbReference type="EMBL" id="JAAQHG020000043">
    <property type="protein sequence ID" value="KAL1582826.1"/>
    <property type="molecule type" value="Genomic_DNA"/>
</dbReference>
<dbReference type="GO" id="GO:0032991">
    <property type="term" value="C:protein-containing complex"/>
    <property type="evidence" value="ECO:0007669"/>
    <property type="project" value="TreeGrafter"/>
</dbReference>
<keyword evidence="2" id="KW-1185">Reference proteome</keyword>
<evidence type="ECO:0000313" key="1">
    <source>
        <dbReference type="EMBL" id="KAL1582826.1"/>
    </source>
</evidence>
<dbReference type="Proteomes" id="UP000803884">
    <property type="component" value="Unassembled WGS sequence"/>
</dbReference>
<evidence type="ECO:0000313" key="2">
    <source>
        <dbReference type="Proteomes" id="UP000803884"/>
    </source>
</evidence>
<dbReference type="InterPro" id="IPR019410">
    <property type="entry name" value="Methyltransf_16"/>
</dbReference>
<evidence type="ECO:0008006" key="3">
    <source>
        <dbReference type="Google" id="ProtNLM"/>
    </source>
</evidence>
<reference evidence="1 2" key="1">
    <citation type="journal article" date="2020" name="Microbiol. Resour. Announc.">
        <title>Draft Genome Sequence of a Cladosporium Species Isolated from the Mesophotic Ascidian Didemnum maculosum.</title>
        <authorList>
            <person name="Gioti A."/>
            <person name="Siaperas R."/>
            <person name="Nikolaivits E."/>
            <person name="Le Goff G."/>
            <person name="Ouazzani J."/>
            <person name="Kotoulas G."/>
            <person name="Topakas E."/>
        </authorList>
    </citation>
    <scope>NUCLEOTIDE SEQUENCE [LARGE SCALE GENOMIC DNA]</scope>
    <source>
        <strain evidence="1 2">TM138-S3</strain>
    </source>
</reference>
<dbReference type="GO" id="GO:0005829">
    <property type="term" value="C:cytosol"/>
    <property type="evidence" value="ECO:0007669"/>
    <property type="project" value="TreeGrafter"/>
</dbReference>
<organism evidence="1 2">
    <name type="scientific">Cladosporium halotolerans</name>
    <dbReference type="NCBI Taxonomy" id="1052096"/>
    <lineage>
        <taxon>Eukaryota</taxon>
        <taxon>Fungi</taxon>
        <taxon>Dikarya</taxon>
        <taxon>Ascomycota</taxon>
        <taxon>Pezizomycotina</taxon>
        <taxon>Dothideomycetes</taxon>
        <taxon>Dothideomycetidae</taxon>
        <taxon>Cladosporiales</taxon>
        <taxon>Cladosporiaceae</taxon>
        <taxon>Cladosporium</taxon>
    </lineage>
</organism>
<dbReference type="PANTHER" id="PTHR14614:SF109">
    <property type="entry name" value="RIBOSOMAL LYSINE N-METHYLTRANSFERASE 5"/>
    <property type="match status" value="1"/>
</dbReference>
<dbReference type="GO" id="GO:0008757">
    <property type="term" value="F:S-adenosylmethionine-dependent methyltransferase activity"/>
    <property type="evidence" value="ECO:0007669"/>
    <property type="project" value="UniProtKB-ARBA"/>
</dbReference>
<dbReference type="GeneID" id="96010099"/>
<sequence>MDSLLPFLGEPVEDASEETFELFAQPPNSGDLGMLDPKAASVDVTIKGRDFTLTQSPGLLQSNREGGTTGAAVWATSVRFAQWLSSPDNVLYKHGVLGASTTVLELGSGISGLVGCVLAPQVQRVVLTDQQYTLKLLQENVLANMPATNAKGKKQPKRSNAKDGGASVAVEPLDWETDAIAPFLNANALAHGVDVVLACDCIYNYALIEPFTQACADICRARQQHCDLDGGLQPTVCVVAQHLRQPDVFEEWAEVFTRKFRTWRVPSGLLGDALGEGSGFCVHVAVLK</sequence>
<proteinExistence type="predicted"/>